<reference evidence="1 2" key="1">
    <citation type="submission" date="2018-04" db="EMBL/GenBank/DDBJ databases">
        <title>Genome sequencing of Gemmobacter.</title>
        <authorList>
            <person name="Yi H."/>
            <person name="Baek M.-G."/>
        </authorList>
    </citation>
    <scope>NUCLEOTIDE SEQUENCE [LARGE SCALE GENOMIC DNA]</scope>
    <source>
        <strain evidence="1 2">HYN0069</strain>
    </source>
</reference>
<proteinExistence type="predicted"/>
<protein>
    <submittedName>
        <fullName evidence="1">Uncharacterized protein</fullName>
    </submittedName>
</protein>
<sequence length="135" mass="14148">MLKSPVAGVPLALKIRPSMVIVLVSSDKPSLTQTAINRPSAKAVMTAGLWNGETCDSGVASITVVVWMTEPSCPRMVNTGVSSPVSAKLRSHETTTLPPVSCLTVILSTSYPSEPSTATFPTPNSLPSQLWLVGL</sequence>
<gene>
    <name evidence="1" type="ORF">HYN69_00400</name>
</gene>
<evidence type="ECO:0000313" key="2">
    <source>
        <dbReference type="Proteomes" id="UP000244496"/>
    </source>
</evidence>
<accession>A0A2S0UH72</accession>
<name>A0A2S0UH72_9RHOB</name>
<dbReference type="Proteomes" id="UP000244496">
    <property type="component" value="Chromosome"/>
</dbReference>
<dbReference type="AlphaFoldDB" id="A0A2S0UH72"/>
<evidence type="ECO:0000313" key="1">
    <source>
        <dbReference type="EMBL" id="AWB47172.1"/>
    </source>
</evidence>
<organism evidence="1 2">
    <name type="scientific">Paragemmobacter aquarius</name>
    <dbReference type="NCBI Taxonomy" id="2169400"/>
    <lineage>
        <taxon>Bacteria</taxon>
        <taxon>Pseudomonadati</taxon>
        <taxon>Pseudomonadota</taxon>
        <taxon>Alphaproteobacteria</taxon>
        <taxon>Rhodobacterales</taxon>
        <taxon>Paracoccaceae</taxon>
        <taxon>Paragemmobacter</taxon>
    </lineage>
</organism>
<dbReference type="KEGG" id="geh:HYN69_00400"/>
<dbReference type="EMBL" id="CP028918">
    <property type="protein sequence ID" value="AWB47172.1"/>
    <property type="molecule type" value="Genomic_DNA"/>
</dbReference>
<keyword evidence="2" id="KW-1185">Reference proteome</keyword>